<dbReference type="eggNOG" id="COG2050">
    <property type="taxonomic scope" value="Bacteria"/>
</dbReference>
<protein>
    <recommendedName>
        <fullName evidence="1">Acyl-CoA thioesterase-like N-terminal HotDog domain-containing protein</fullName>
    </recommendedName>
</protein>
<dbReference type="InterPro" id="IPR029069">
    <property type="entry name" value="HotDog_dom_sf"/>
</dbReference>
<feature type="domain" description="Acyl-CoA thioesterase-like N-terminal HotDog" evidence="1">
    <location>
        <begin position="45"/>
        <end position="120"/>
    </location>
</feature>
<dbReference type="Proteomes" id="UP000000580">
    <property type="component" value="Chromosome"/>
</dbReference>
<name>Q73Y85_MYCPA</name>
<dbReference type="SUPFAM" id="SSF54637">
    <property type="entry name" value="Thioesterase/thiol ester dehydrase-isomerase"/>
    <property type="match status" value="1"/>
</dbReference>
<organism evidence="2 3">
    <name type="scientific">Mycolicibacterium paratuberculosis (strain ATCC BAA-968 / K-10)</name>
    <name type="common">Mycobacterium paratuberculosis</name>
    <dbReference type="NCBI Taxonomy" id="262316"/>
    <lineage>
        <taxon>Bacteria</taxon>
        <taxon>Bacillati</taxon>
        <taxon>Actinomycetota</taxon>
        <taxon>Actinomycetes</taxon>
        <taxon>Mycobacteriales</taxon>
        <taxon>Mycobacteriaceae</taxon>
        <taxon>Mycobacterium</taxon>
        <taxon>Mycobacterium avium complex (MAC)</taxon>
    </lineage>
</organism>
<dbReference type="KEGG" id="mpa:MAP_2072c"/>
<evidence type="ECO:0000313" key="2">
    <source>
        <dbReference type="EMBL" id="AAS04389.1"/>
    </source>
</evidence>
<dbReference type="EMBL" id="AE016958">
    <property type="protein sequence ID" value="AAS04389.1"/>
    <property type="molecule type" value="Genomic_DNA"/>
</dbReference>
<gene>
    <name evidence="2" type="ordered locus">MAP_2072c</name>
</gene>
<keyword evidence="3" id="KW-1185">Reference proteome</keyword>
<dbReference type="STRING" id="262316.MAP_2072c"/>
<proteinExistence type="predicted"/>
<accession>Q73Y85</accession>
<dbReference type="InterPro" id="IPR049449">
    <property type="entry name" value="TesB_ACOT8-like_N"/>
</dbReference>
<dbReference type="HOGENOM" id="CLU_074337_0_0_11"/>
<dbReference type="Gene3D" id="2.40.160.210">
    <property type="entry name" value="Acyl-CoA thioesterase, double hotdog domain"/>
    <property type="match status" value="1"/>
</dbReference>
<dbReference type="AlphaFoldDB" id="Q73Y85"/>
<evidence type="ECO:0000259" key="1">
    <source>
        <dbReference type="Pfam" id="PF13622"/>
    </source>
</evidence>
<reference evidence="2 3" key="1">
    <citation type="journal article" date="2005" name="Proc. Natl. Acad. Sci. U.S.A.">
        <title>The complete genome sequence of Mycobacterium avium subspecies paratuberculosis.</title>
        <authorList>
            <person name="Li L."/>
            <person name="Bannantine J.P."/>
            <person name="Zhang Q."/>
            <person name="Amonsin A."/>
            <person name="May B.J."/>
            <person name="Alt D."/>
            <person name="Banerji N."/>
            <person name="Kanjilal S."/>
            <person name="Kapur V."/>
        </authorList>
    </citation>
    <scope>NUCLEOTIDE SEQUENCE [LARGE SCALE GENOMIC DNA]</scope>
    <source>
        <strain evidence="3">ATCC BAA-968 / K-10</strain>
    </source>
</reference>
<dbReference type="InterPro" id="IPR042171">
    <property type="entry name" value="Acyl-CoA_hotdog"/>
</dbReference>
<evidence type="ECO:0000313" key="3">
    <source>
        <dbReference type="Proteomes" id="UP000000580"/>
    </source>
</evidence>
<sequence length="285" mass="30606">MKGHAVAEPNVVPDQPRWADGLPYFVRDGNDLVPTEIARGGWGPSLSGHVVGGLLAWAVEQAAPDAGLQPARLTVDLPRPTALEPLRVHTQVRHDRRRLWLVEAVISQNDAVVAQASALFLRRGPQPDGRVWSPPVQMPPLPPDQTYSTLFMRTYGWGSQVQNPDPHWPQTDGPKYTWIHETRPLIDDEPLSAFTRAAMAGDITASIANWGSKALQFINADYTLTLSRLPEGDHIGLASLTHHSHDGVASGSAVLVDTAGPIGTGLSVAIAHSGFRPPSADPSAG</sequence>
<dbReference type="Pfam" id="PF13622">
    <property type="entry name" value="4HBT_3"/>
    <property type="match status" value="1"/>
</dbReference>